<keyword evidence="7" id="KW-0472">Membrane</keyword>
<dbReference type="Gene3D" id="1.10.760.10">
    <property type="entry name" value="Cytochrome c-like domain"/>
    <property type="match status" value="2"/>
</dbReference>
<dbReference type="PANTHER" id="PTHR40942">
    <property type="match status" value="1"/>
</dbReference>
<evidence type="ECO:0000256" key="7">
    <source>
        <dbReference type="SAM" id="Phobius"/>
    </source>
</evidence>
<dbReference type="GO" id="GO:0005506">
    <property type="term" value="F:iron ion binding"/>
    <property type="evidence" value="ECO:0007669"/>
    <property type="project" value="InterPro"/>
</dbReference>
<keyword evidence="10" id="KW-1185">Reference proteome</keyword>
<evidence type="ECO:0000256" key="3">
    <source>
        <dbReference type="ARBA" id="ARBA00022723"/>
    </source>
</evidence>
<organism evidence="9 10">
    <name type="scientific">Parvibium lacunae</name>
    <dbReference type="NCBI Taxonomy" id="1888893"/>
    <lineage>
        <taxon>Bacteria</taxon>
        <taxon>Pseudomonadati</taxon>
        <taxon>Pseudomonadota</taxon>
        <taxon>Betaproteobacteria</taxon>
        <taxon>Burkholderiales</taxon>
        <taxon>Alcaligenaceae</taxon>
        <taxon>Parvibium</taxon>
    </lineage>
</organism>
<dbReference type="Pfam" id="PF13442">
    <property type="entry name" value="Cytochrome_CBB3"/>
    <property type="match status" value="2"/>
</dbReference>
<dbReference type="InterPro" id="IPR009056">
    <property type="entry name" value="Cyt_c-like_dom"/>
</dbReference>
<comment type="caution">
    <text evidence="9">The sequence shown here is derived from an EMBL/GenBank/DDBJ whole genome shotgun (WGS) entry which is preliminary data.</text>
</comment>
<evidence type="ECO:0000313" key="10">
    <source>
        <dbReference type="Proteomes" id="UP000252357"/>
    </source>
</evidence>
<feature type="domain" description="Cytochrome c" evidence="8">
    <location>
        <begin position="168"/>
        <end position="247"/>
    </location>
</feature>
<dbReference type="SUPFAM" id="SSF46626">
    <property type="entry name" value="Cytochrome c"/>
    <property type="match status" value="2"/>
</dbReference>
<keyword evidence="7" id="KW-1133">Transmembrane helix</keyword>
<gene>
    <name evidence="9" type="ORF">DU000_11885</name>
</gene>
<dbReference type="GO" id="GO:0020037">
    <property type="term" value="F:heme binding"/>
    <property type="evidence" value="ECO:0007669"/>
    <property type="project" value="InterPro"/>
</dbReference>
<evidence type="ECO:0000256" key="4">
    <source>
        <dbReference type="ARBA" id="ARBA00022982"/>
    </source>
</evidence>
<feature type="transmembrane region" description="Helical" evidence="7">
    <location>
        <begin position="16"/>
        <end position="37"/>
    </location>
</feature>
<keyword evidence="7" id="KW-0812">Transmembrane</keyword>
<keyword evidence="2 6" id="KW-0349">Heme</keyword>
<evidence type="ECO:0000259" key="8">
    <source>
        <dbReference type="PROSITE" id="PS51007"/>
    </source>
</evidence>
<proteinExistence type="predicted"/>
<dbReference type="GO" id="GO:0009055">
    <property type="term" value="F:electron transfer activity"/>
    <property type="evidence" value="ECO:0007669"/>
    <property type="project" value="InterPro"/>
</dbReference>
<dbReference type="EMBL" id="QPGB01000006">
    <property type="protein sequence ID" value="RCS56650.1"/>
    <property type="molecule type" value="Genomic_DNA"/>
</dbReference>
<accession>A0A368KZ45</accession>
<evidence type="ECO:0000256" key="1">
    <source>
        <dbReference type="ARBA" id="ARBA00022448"/>
    </source>
</evidence>
<evidence type="ECO:0000256" key="2">
    <source>
        <dbReference type="ARBA" id="ARBA00022617"/>
    </source>
</evidence>
<dbReference type="InterPro" id="IPR002323">
    <property type="entry name" value="Cyt_CIE"/>
</dbReference>
<dbReference type="Proteomes" id="UP000252357">
    <property type="component" value="Unassembled WGS sequence"/>
</dbReference>
<reference evidence="9 10" key="1">
    <citation type="journal article" date="2018" name="Int. J. Syst. Evol. Microbiol.">
        <title>Parvibium lacunae gen. nov., sp. nov., a new member of the family Alcaligenaceae isolated from a freshwater pond.</title>
        <authorList>
            <person name="Chen W.M."/>
            <person name="Xie P.B."/>
            <person name="Hsu M.Y."/>
            <person name="Sheu S.Y."/>
        </authorList>
    </citation>
    <scope>NUCLEOTIDE SEQUENCE [LARGE SCALE GENOMIC DNA]</scope>
    <source>
        <strain evidence="9 10">KMB9</strain>
    </source>
</reference>
<protein>
    <submittedName>
        <fullName evidence="9">Cytochrome c5 family protein</fullName>
    </submittedName>
</protein>
<sequence>MSDHEHESFIKTPKQLINLVILAFVVPIFLIILLATFSANSTKDANHSAAYTPEAIAERLAPVAKVEVKGAGGAASLKTGETVYKEACAACHAVGAAGAPKVGDAAAWGGRIKQGLEKLLASALNGKGAMPAQKGAFEDAEIARAVVYMANQSGGNLKEPAAPSAAPVAAVDGKKVYEANCAACHTAGAAGAPKFGDKAAWAARVKEGHDALTAQAIKGIRGMPPRGGSNASDEEMKAAVGYMLSAVK</sequence>
<feature type="domain" description="Cytochrome c" evidence="8">
    <location>
        <begin position="75"/>
        <end position="153"/>
    </location>
</feature>
<dbReference type="OrthoDB" id="9814708at2"/>
<evidence type="ECO:0000256" key="5">
    <source>
        <dbReference type="ARBA" id="ARBA00023004"/>
    </source>
</evidence>
<dbReference type="RefSeq" id="WP_114403623.1">
    <property type="nucleotide sequence ID" value="NZ_QPGB01000006.1"/>
</dbReference>
<evidence type="ECO:0000313" key="9">
    <source>
        <dbReference type="EMBL" id="RCS56650.1"/>
    </source>
</evidence>
<keyword evidence="5 6" id="KW-0408">Iron</keyword>
<dbReference type="PROSITE" id="PS51007">
    <property type="entry name" value="CYTC"/>
    <property type="match status" value="2"/>
</dbReference>
<name>A0A368KZ45_9BURK</name>
<dbReference type="PRINTS" id="PR00607">
    <property type="entry name" value="CYTCHROMECIE"/>
</dbReference>
<evidence type="ECO:0000256" key="6">
    <source>
        <dbReference type="PROSITE-ProRule" id="PRU00433"/>
    </source>
</evidence>
<keyword evidence="3 6" id="KW-0479">Metal-binding</keyword>
<dbReference type="InterPro" id="IPR036909">
    <property type="entry name" value="Cyt_c-like_dom_sf"/>
</dbReference>
<keyword evidence="1" id="KW-0813">Transport</keyword>
<dbReference type="AlphaFoldDB" id="A0A368KZ45"/>
<dbReference type="PANTHER" id="PTHR40942:SF4">
    <property type="entry name" value="CYTOCHROME C5"/>
    <property type="match status" value="1"/>
</dbReference>
<keyword evidence="4" id="KW-0249">Electron transport</keyword>